<name>A0A857C8R7_9HYPH</name>
<dbReference type="CDD" id="cd04604">
    <property type="entry name" value="CBS_pair_SIS_assoc"/>
    <property type="match status" value="1"/>
</dbReference>
<feature type="domain" description="CBS" evidence="8">
    <location>
        <begin position="219"/>
        <end position="278"/>
    </location>
</feature>
<evidence type="ECO:0000256" key="3">
    <source>
        <dbReference type="ARBA" id="ARBA00023122"/>
    </source>
</evidence>
<keyword evidence="10" id="KW-0413">Isomerase</keyword>
<keyword evidence="5" id="KW-0479">Metal-binding</keyword>
<dbReference type="Proteomes" id="UP000435648">
    <property type="component" value="Chromosome"/>
</dbReference>
<dbReference type="PANTHER" id="PTHR42745">
    <property type="match status" value="1"/>
</dbReference>
<evidence type="ECO:0000256" key="5">
    <source>
        <dbReference type="PIRSR" id="PIRSR004692-2"/>
    </source>
</evidence>
<evidence type="ECO:0000313" key="10">
    <source>
        <dbReference type="EMBL" id="QGZ34902.1"/>
    </source>
</evidence>
<sequence>MTAPLALDASPASAGQDACASALRTIETEAAGLATLKAALGNGLSEPFARAVATIAAARGRVIVTGIGKSGHVGAKIAATLASTGTPASFVHATEASHGDLGMITDNDVVLALSWSGETQELAATIAYTRRFKVPLVAITSRAESALGTAADIVLALPKVEEACPHGLAPTTSTILQMATGDALAIALLEARGFTAQDFKVYHPGGRLGASLLHARDVMHGGEKLPLATPATTMRDAIVLITQKGFGVLGIVDEAGQLVGIITDGDLRRHLSHDFLDKTAGDVMTRAPKTIPGDMLLASAMEFLNRTSITAVFVVEDGRPVGIIHLHDLLRHGVA</sequence>
<dbReference type="GO" id="GO:1901135">
    <property type="term" value="P:carbohydrate derivative metabolic process"/>
    <property type="evidence" value="ECO:0007669"/>
    <property type="project" value="InterPro"/>
</dbReference>
<evidence type="ECO:0000259" key="8">
    <source>
        <dbReference type="PROSITE" id="PS51371"/>
    </source>
</evidence>
<protein>
    <submittedName>
        <fullName evidence="10">KpsF/GutQ family sugar-phosphate isomerase</fullName>
    </submittedName>
</protein>
<feature type="binding site" evidence="5">
    <location>
        <position position="92"/>
    </location>
    <ligand>
        <name>Zn(2+)</name>
        <dbReference type="ChEBI" id="CHEBI:29105"/>
    </ligand>
</feature>
<comment type="similarity">
    <text evidence="1 4">Belongs to the SIS family. GutQ/KpsF subfamily.</text>
</comment>
<proteinExistence type="inferred from homology"/>
<evidence type="ECO:0000259" key="9">
    <source>
        <dbReference type="PROSITE" id="PS51464"/>
    </source>
</evidence>
<feature type="site" description="Catalytically relevant" evidence="6">
    <location>
        <position position="203"/>
    </location>
</feature>
<dbReference type="InterPro" id="IPR046348">
    <property type="entry name" value="SIS_dom_sf"/>
</dbReference>
<feature type="domain" description="SIS" evidence="9">
    <location>
        <begin position="51"/>
        <end position="194"/>
    </location>
</feature>
<reference evidence="10 11" key="1">
    <citation type="submission" date="2019-12" db="EMBL/GenBank/DDBJ databases">
        <title>The genome of Stappia indica PHM037.</title>
        <authorList>
            <person name="Kacar D."/>
            <person name="Galan B."/>
            <person name="Canedo L."/>
            <person name="Rodriguez P."/>
            <person name="de la Calle F."/>
            <person name="Garcia J.L."/>
        </authorList>
    </citation>
    <scope>NUCLEOTIDE SEQUENCE [LARGE SCALE GENOMIC DNA]</scope>
    <source>
        <strain evidence="10 11">PHM037</strain>
    </source>
</reference>
<dbReference type="Pfam" id="PF00571">
    <property type="entry name" value="CBS"/>
    <property type="match status" value="2"/>
</dbReference>
<keyword evidence="2" id="KW-0677">Repeat</keyword>
<dbReference type="InterPro" id="IPR050986">
    <property type="entry name" value="GutQ/KpsF_isomerases"/>
</dbReference>
<dbReference type="AlphaFoldDB" id="A0A857C8R7"/>
<accession>A0A857C8R7</accession>
<keyword evidence="3 7" id="KW-0129">CBS domain</keyword>
<feature type="site" description="Catalytically relevant" evidence="6">
    <location>
        <position position="121"/>
    </location>
</feature>
<evidence type="ECO:0000256" key="2">
    <source>
        <dbReference type="ARBA" id="ARBA00022737"/>
    </source>
</evidence>
<dbReference type="InterPro" id="IPR035474">
    <property type="entry name" value="SIS_Kpsf"/>
</dbReference>
<dbReference type="InterPro" id="IPR000644">
    <property type="entry name" value="CBS_dom"/>
</dbReference>
<gene>
    <name evidence="10" type="ORF">GH266_10475</name>
</gene>
<dbReference type="InterPro" id="IPR001347">
    <property type="entry name" value="SIS_dom"/>
</dbReference>
<evidence type="ECO:0000256" key="7">
    <source>
        <dbReference type="PROSITE-ProRule" id="PRU00703"/>
    </source>
</evidence>
<dbReference type="KEGG" id="siw:GH266_10475"/>
<dbReference type="PANTHER" id="PTHR42745:SF1">
    <property type="entry name" value="ARABINOSE 5-PHOSPHATE ISOMERASE KDSD"/>
    <property type="match status" value="1"/>
</dbReference>
<dbReference type="PROSITE" id="PS51464">
    <property type="entry name" value="SIS"/>
    <property type="match status" value="1"/>
</dbReference>
<evidence type="ECO:0000256" key="1">
    <source>
        <dbReference type="ARBA" id="ARBA00008165"/>
    </source>
</evidence>
<dbReference type="GO" id="GO:0005975">
    <property type="term" value="P:carbohydrate metabolic process"/>
    <property type="evidence" value="ECO:0007669"/>
    <property type="project" value="InterPro"/>
</dbReference>
<organism evidence="10 11">
    <name type="scientific">Stappia indica</name>
    <dbReference type="NCBI Taxonomy" id="538381"/>
    <lineage>
        <taxon>Bacteria</taxon>
        <taxon>Pseudomonadati</taxon>
        <taxon>Pseudomonadota</taxon>
        <taxon>Alphaproteobacteria</taxon>
        <taxon>Hyphomicrobiales</taxon>
        <taxon>Stappiaceae</taxon>
        <taxon>Stappia</taxon>
    </lineage>
</organism>
<dbReference type="GO" id="GO:0046872">
    <property type="term" value="F:metal ion binding"/>
    <property type="evidence" value="ECO:0007669"/>
    <property type="project" value="UniProtKB-KW"/>
</dbReference>
<dbReference type="PIRSF" id="PIRSF004692">
    <property type="entry name" value="KdsD_KpsF"/>
    <property type="match status" value="1"/>
</dbReference>
<evidence type="ECO:0000256" key="6">
    <source>
        <dbReference type="PIRSR" id="PIRSR004692-3"/>
    </source>
</evidence>
<dbReference type="NCBIfam" id="TIGR00393">
    <property type="entry name" value="kpsF"/>
    <property type="match status" value="1"/>
</dbReference>
<dbReference type="GO" id="GO:0019146">
    <property type="term" value="F:arabinose-5-phosphate isomerase activity"/>
    <property type="evidence" value="ECO:0007669"/>
    <property type="project" value="UniProtKB-ARBA"/>
</dbReference>
<feature type="domain" description="CBS" evidence="8">
    <location>
        <begin position="284"/>
        <end position="335"/>
    </location>
</feature>
<dbReference type="InterPro" id="IPR046342">
    <property type="entry name" value="CBS_dom_sf"/>
</dbReference>
<dbReference type="RefSeq" id="WP_158193859.1">
    <property type="nucleotide sequence ID" value="NZ_CP046908.1"/>
</dbReference>
<evidence type="ECO:0000313" key="11">
    <source>
        <dbReference type="Proteomes" id="UP000435648"/>
    </source>
</evidence>
<dbReference type="Gene3D" id="3.10.580.10">
    <property type="entry name" value="CBS-domain"/>
    <property type="match status" value="1"/>
</dbReference>
<dbReference type="Pfam" id="PF01380">
    <property type="entry name" value="SIS"/>
    <property type="match status" value="1"/>
</dbReference>
<dbReference type="SMART" id="SM00116">
    <property type="entry name" value="CBS"/>
    <property type="match status" value="2"/>
</dbReference>
<dbReference type="InterPro" id="IPR004800">
    <property type="entry name" value="KdsD/KpsF-type"/>
</dbReference>
<dbReference type="PROSITE" id="PS51371">
    <property type="entry name" value="CBS"/>
    <property type="match status" value="2"/>
</dbReference>
<feature type="site" description="Catalytically relevant" evidence="6">
    <location>
        <position position="162"/>
    </location>
</feature>
<dbReference type="GO" id="GO:0097367">
    <property type="term" value="F:carbohydrate derivative binding"/>
    <property type="evidence" value="ECO:0007669"/>
    <property type="project" value="InterPro"/>
</dbReference>
<dbReference type="OrthoDB" id="9762536at2"/>
<dbReference type="FunFam" id="3.40.50.10490:FF:000011">
    <property type="entry name" value="Arabinose 5-phosphate isomerase"/>
    <property type="match status" value="1"/>
</dbReference>
<keyword evidence="5" id="KW-0862">Zinc</keyword>
<feature type="site" description="Catalytically relevant" evidence="6">
    <location>
        <position position="69"/>
    </location>
</feature>
<dbReference type="CDD" id="cd05014">
    <property type="entry name" value="SIS_Kpsf"/>
    <property type="match status" value="1"/>
</dbReference>
<dbReference type="SUPFAM" id="SSF53697">
    <property type="entry name" value="SIS domain"/>
    <property type="match status" value="1"/>
</dbReference>
<evidence type="ECO:0000256" key="4">
    <source>
        <dbReference type="PIRNR" id="PIRNR004692"/>
    </source>
</evidence>
<dbReference type="EMBL" id="CP046908">
    <property type="protein sequence ID" value="QGZ34902.1"/>
    <property type="molecule type" value="Genomic_DNA"/>
</dbReference>
<dbReference type="Gene3D" id="3.40.50.10490">
    <property type="entry name" value="Glucose-6-phosphate isomerase like protein, domain 1"/>
    <property type="match status" value="1"/>
</dbReference>